<sequence>MQPIQRKRRWSGMLISDKVERGPETSRVRLTPGFPDVVPEVYTAQKSGCECGAQRHSLVRIYLLQDFLRLFVSHLAEDIRSSSSHRLPRRNMNPSRDSFDGLFPFNPFLLSNWCASHIVLTSRMKLRCIPRTEASERRHQGTTQWSACSTLISYGITVVYCSYLSPLRKRGMPTGEAHRR</sequence>
<proteinExistence type="predicted"/>
<evidence type="ECO:0000313" key="2">
    <source>
        <dbReference type="Proteomes" id="UP000813824"/>
    </source>
</evidence>
<protein>
    <submittedName>
        <fullName evidence="1">Uncharacterized protein</fullName>
    </submittedName>
</protein>
<comment type="caution">
    <text evidence="1">The sequence shown here is derived from an EMBL/GenBank/DDBJ whole genome shotgun (WGS) entry which is preliminary data.</text>
</comment>
<reference evidence="1" key="1">
    <citation type="journal article" date="2021" name="New Phytol.">
        <title>Evolutionary innovations through gain and loss of genes in the ectomycorrhizal Boletales.</title>
        <authorList>
            <person name="Wu G."/>
            <person name="Miyauchi S."/>
            <person name="Morin E."/>
            <person name="Kuo A."/>
            <person name="Drula E."/>
            <person name="Varga T."/>
            <person name="Kohler A."/>
            <person name="Feng B."/>
            <person name="Cao Y."/>
            <person name="Lipzen A."/>
            <person name="Daum C."/>
            <person name="Hundley H."/>
            <person name="Pangilinan J."/>
            <person name="Johnson J."/>
            <person name="Barry K."/>
            <person name="LaButti K."/>
            <person name="Ng V."/>
            <person name="Ahrendt S."/>
            <person name="Min B."/>
            <person name="Choi I.G."/>
            <person name="Park H."/>
            <person name="Plett J.M."/>
            <person name="Magnuson J."/>
            <person name="Spatafora J.W."/>
            <person name="Nagy L.G."/>
            <person name="Henrissat B."/>
            <person name="Grigoriev I.V."/>
            <person name="Yang Z.L."/>
            <person name="Xu J."/>
            <person name="Martin F.M."/>
        </authorList>
    </citation>
    <scope>NUCLEOTIDE SEQUENCE</scope>
    <source>
        <strain evidence="1">KKN 215</strain>
    </source>
</reference>
<name>A0A8K0XSZ7_9AGAR</name>
<accession>A0A8K0XSZ7</accession>
<dbReference type="Proteomes" id="UP000813824">
    <property type="component" value="Unassembled WGS sequence"/>
</dbReference>
<evidence type="ECO:0000313" key="1">
    <source>
        <dbReference type="EMBL" id="KAH8103610.1"/>
    </source>
</evidence>
<gene>
    <name evidence="1" type="ORF">BXZ70DRAFT_926583</name>
</gene>
<dbReference type="AlphaFoldDB" id="A0A8K0XSZ7"/>
<organism evidence="1 2">
    <name type="scientific">Cristinia sonorae</name>
    <dbReference type="NCBI Taxonomy" id="1940300"/>
    <lineage>
        <taxon>Eukaryota</taxon>
        <taxon>Fungi</taxon>
        <taxon>Dikarya</taxon>
        <taxon>Basidiomycota</taxon>
        <taxon>Agaricomycotina</taxon>
        <taxon>Agaricomycetes</taxon>
        <taxon>Agaricomycetidae</taxon>
        <taxon>Agaricales</taxon>
        <taxon>Pleurotineae</taxon>
        <taxon>Stephanosporaceae</taxon>
        <taxon>Cristinia</taxon>
    </lineage>
</organism>
<dbReference type="EMBL" id="JAEVFJ010000007">
    <property type="protein sequence ID" value="KAH8103610.1"/>
    <property type="molecule type" value="Genomic_DNA"/>
</dbReference>
<keyword evidence="2" id="KW-1185">Reference proteome</keyword>